<evidence type="ECO:0000256" key="1">
    <source>
        <dbReference type="SAM" id="Phobius"/>
    </source>
</evidence>
<comment type="caution">
    <text evidence="2">The sequence shown here is derived from an EMBL/GenBank/DDBJ whole genome shotgun (WGS) entry which is preliminary data.</text>
</comment>
<dbReference type="Proteomes" id="UP000270581">
    <property type="component" value="Unassembled WGS sequence"/>
</dbReference>
<dbReference type="AlphaFoldDB" id="A0AAJ4UUR0"/>
<feature type="transmembrane region" description="Helical" evidence="1">
    <location>
        <begin position="26"/>
        <end position="43"/>
    </location>
</feature>
<protein>
    <submittedName>
        <fullName evidence="2">Uncharacterized protein</fullName>
    </submittedName>
</protein>
<organism evidence="2 3">
    <name type="scientific">Halosegnis longus</name>
    <dbReference type="NCBI Taxonomy" id="2216012"/>
    <lineage>
        <taxon>Archaea</taxon>
        <taxon>Methanobacteriati</taxon>
        <taxon>Methanobacteriota</taxon>
        <taxon>Stenosarchaea group</taxon>
        <taxon>Halobacteria</taxon>
        <taxon>Halobacteriales</taxon>
        <taxon>Natronomonadaceae</taxon>
        <taxon>Halosegnis</taxon>
    </lineage>
</organism>
<reference evidence="2 3" key="1">
    <citation type="submission" date="2018-11" db="EMBL/GenBank/DDBJ databases">
        <title>Genome sequences of Natronomonas sp. CBA1133.</title>
        <authorList>
            <person name="Roh S.W."/>
            <person name="Cha I.-T."/>
        </authorList>
    </citation>
    <scope>NUCLEOTIDE SEQUENCE [LARGE SCALE GENOMIC DNA]</scope>
    <source>
        <strain evidence="2 3">CBA1133</strain>
    </source>
</reference>
<keyword evidence="1" id="KW-0472">Membrane</keyword>
<evidence type="ECO:0000313" key="3">
    <source>
        <dbReference type="Proteomes" id="UP000270581"/>
    </source>
</evidence>
<proteinExistence type="predicted"/>
<name>A0AAJ4UUR0_9EURY</name>
<evidence type="ECO:0000313" key="2">
    <source>
        <dbReference type="EMBL" id="RNJ22080.1"/>
    </source>
</evidence>
<keyword evidence="1" id="KW-1133">Transmembrane helix</keyword>
<sequence>MPSRDPERSQKAVDTAQSYLRRERPLNALIMLLTVSAFLGTYLVTSLLLAIPAGAILIIFMRFPIFQSKGTFRLRTNDNLNTVIDEFSGPVPPVLALQWGMADEISIEDDTAVYSVSYLFGLQSADVAVQTETNPTADSGSVIESEVTINGQPWATYTSTVSTSGKYTTIDVTYTSNRRFGLRRVPQQIIANQYRDEILSVQGYTVVTRDAHFGI</sequence>
<dbReference type="EMBL" id="RJJC01000003">
    <property type="protein sequence ID" value="RNJ22080.1"/>
    <property type="molecule type" value="Genomic_DNA"/>
</dbReference>
<keyword evidence="3" id="KW-1185">Reference proteome</keyword>
<accession>A0AAJ4UUR0</accession>
<gene>
    <name evidence="2" type="ORF">Nmn1133_14170</name>
</gene>
<keyword evidence="1" id="KW-0812">Transmembrane</keyword>